<dbReference type="InterPro" id="IPR011611">
    <property type="entry name" value="PfkB_dom"/>
</dbReference>
<dbReference type="Pfam" id="PF00294">
    <property type="entry name" value="PfkB"/>
    <property type="match status" value="1"/>
</dbReference>
<keyword evidence="8" id="KW-1185">Reference proteome</keyword>
<evidence type="ECO:0000256" key="3">
    <source>
        <dbReference type="ARBA" id="ARBA00022777"/>
    </source>
</evidence>
<evidence type="ECO:0000313" key="6">
    <source>
        <dbReference type="EMBL" id="MCV7380323.1"/>
    </source>
</evidence>
<gene>
    <name evidence="7" type="ORF">BST11_17500</name>
    <name evidence="6" type="ORF">H7K38_16910</name>
</gene>
<dbReference type="GO" id="GO:0006796">
    <property type="term" value="P:phosphate-containing compound metabolic process"/>
    <property type="evidence" value="ECO:0007669"/>
    <property type="project" value="UniProtKB-ARBA"/>
</dbReference>
<sequence length="307" mass="31314">MSIPKGVVVIGQIGRDLVLRTDGPPSANEPTAVLRRDELLGGKGANQAVGLAQLGVPVALIGVVGDDIAGEVVLRQARNDGIDTRGVVRRGTTALLIDLVSPERMLIEDVPEGSLVQVADLERAAPLFDDADTVSIQLQQPPATALAAARRARERGQRVVADGVPAKDVRTDLLASVDVLRADSTEAALIAGEEVGTLEQAEALGRELLGRGPELVALAVPGVGDLVVWKNGSALFEFADAEVVDPTGAGDAFVAGLIAALRAGADPRRAGGLAAAAAGSTVQRLGGRPDLTALSGSPGGLLNQLDT</sequence>
<organism evidence="6 9">
    <name type="scientific">Mycobacterium alsense</name>
    <dbReference type="NCBI Taxonomy" id="324058"/>
    <lineage>
        <taxon>Bacteria</taxon>
        <taxon>Bacillati</taxon>
        <taxon>Actinomycetota</taxon>
        <taxon>Actinomycetes</taxon>
        <taxon>Mycobacteriales</taxon>
        <taxon>Mycobacteriaceae</taxon>
        <taxon>Mycobacterium</taxon>
    </lineage>
</organism>
<dbReference type="Proteomes" id="UP000192319">
    <property type="component" value="Unassembled WGS sequence"/>
</dbReference>
<comment type="similarity">
    <text evidence="1 4">Belongs to the carbohydrate kinase PfkB family.</text>
</comment>
<dbReference type="EMBL" id="JACKVH010000016">
    <property type="protein sequence ID" value="MCV7380323.1"/>
    <property type="molecule type" value="Genomic_DNA"/>
</dbReference>
<reference evidence="6" key="3">
    <citation type="journal article" date="2022" name="BMC Genomics">
        <title>Comparative genome analysis of mycobacteria focusing on tRNA and non-coding RNA.</title>
        <authorList>
            <person name="Behra P.R.K."/>
            <person name="Pettersson B.M.F."/>
            <person name="Ramesh M."/>
            <person name="Das S."/>
            <person name="Dasgupta S."/>
            <person name="Kirsebom L.A."/>
        </authorList>
    </citation>
    <scope>NUCLEOTIDE SEQUENCE</scope>
    <source>
        <strain evidence="6">CCUG 55640</strain>
    </source>
</reference>
<reference evidence="6" key="2">
    <citation type="submission" date="2020-07" db="EMBL/GenBank/DDBJ databases">
        <authorList>
            <person name="Pettersson B.M.F."/>
            <person name="Behra P.R.K."/>
            <person name="Ramesh M."/>
            <person name="Das S."/>
            <person name="Dasgupta S."/>
            <person name="Kirsebom L.A."/>
        </authorList>
    </citation>
    <scope>NUCLEOTIDE SEQUENCE</scope>
    <source>
        <strain evidence="6">CCUG 55640</strain>
    </source>
</reference>
<dbReference type="PROSITE" id="PS00583">
    <property type="entry name" value="PFKB_KINASES_1"/>
    <property type="match status" value="1"/>
</dbReference>
<keyword evidence="2 4" id="KW-0808">Transferase</keyword>
<dbReference type="PROSITE" id="PS00584">
    <property type="entry name" value="PFKB_KINASES_2"/>
    <property type="match status" value="1"/>
</dbReference>
<evidence type="ECO:0000256" key="4">
    <source>
        <dbReference type="RuleBase" id="RU003704"/>
    </source>
</evidence>
<evidence type="ECO:0000256" key="1">
    <source>
        <dbReference type="ARBA" id="ARBA00010688"/>
    </source>
</evidence>
<evidence type="ECO:0000313" key="8">
    <source>
        <dbReference type="Proteomes" id="UP000192319"/>
    </source>
</evidence>
<dbReference type="InterPro" id="IPR029056">
    <property type="entry name" value="Ribokinase-like"/>
</dbReference>
<evidence type="ECO:0000313" key="9">
    <source>
        <dbReference type="Proteomes" id="UP001141650"/>
    </source>
</evidence>
<dbReference type="Proteomes" id="UP001141650">
    <property type="component" value="Unassembled WGS sequence"/>
</dbReference>
<dbReference type="InterPro" id="IPR002139">
    <property type="entry name" value="Ribo/fructo_kinase"/>
</dbReference>
<proteinExistence type="inferred from homology"/>
<keyword evidence="3 4" id="KW-0418">Kinase</keyword>
<dbReference type="RefSeq" id="WP_083139172.1">
    <property type="nucleotide sequence ID" value="NZ_JACKVH010000016.1"/>
</dbReference>
<dbReference type="PRINTS" id="PR00990">
    <property type="entry name" value="RIBOKINASE"/>
</dbReference>
<evidence type="ECO:0000259" key="5">
    <source>
        <dbReference type="Pfam" id="PF00294"/>
    </source>
</evidence>
<dbReference type="GO" id="GO:0005829">
    <property type="term" value="C:cytosol"/>
    <property type="evidence" value="ECO:0007669"/>
    <property type="project" value="TreeGrafter"/>
</dbReference>
<accession>A0AA41XQD6</accession>
<protein>
    <submittedName>
        <fullName evidence="6">Ribokinase</fullName>
    </submittedName>
</protein>
<dbReference type="AlphaFoldDB" id="A0AA41XQD6"/>
<evidence type="ECO:0000313" key="7">
    <source>
        <dbReference type="EMBL" id="OQZ89488.1"/>
    </source>
</evidence>
<feature type="domain" description="Carbohydrate kinase PfkB" evidence="5">
    <location>
        <begin position="7"/>
        <end position="290"/>
    </location>
</feature>
<evidence type="ECO:0000256" key="2">
    <source>
        <dbReference type="ARBA" id="ARBA00022679"/>
    </source>
</evidence>
<dbReference type="Gene3D" id="3.40.1190.20">
    <property type="match status" value="1"/>
</dbReference>
<dbReference type="GO" id="GO:0016301">
    <property type="term" value="F:kinase activity"/>
    <property type="evidence" value="ECO:0007669"/>
    <property type="project" value="UniProtKB-KW"/>
</dbReference>
<dbReference type="SUPFAM" id="SSF53613">
    <property type="entry name" value="Ribokinase-like"/>
    <property type="match status" value="1"/>
</dbReference>
<name>A0AA41XQD6_9MYCO</name>
<dbReference type="PANTHER" id="PTHR10584:SF157">
    <property type="entry name" value="SULFOFRUCTOSE KINASE"/>
    <property type="match status" value="1"/>
</dbReference>
<dbReference type="PANTHER" id="PTHR10584">
    <property type="entry name" value="SUGAR KINASE"/>
    <property type="match status" value="1"/>
</dbReference>
<reference evidence="7 8" key="1">
    <citation type="submission" date="2017-02" db="EMBL/GenBank/DDBJ databases">
        <title>The new phylogeny of genus Mycobacterium.</title>
        <authorList>
            <person name="Tortoli E."/>
            <person name="Trovato A."/>
            <person name="Cirillo D.M."/>
        </authorList>
    </citation>
    <scope>NUCLEOTIDE SEQUENCE [LARGE SCALE GENOMIC DNA]</scope>
    <source>
        <strain evidence="7 8">DSM 45230</strain>
    </source>
</reference>
<dbReference type="EMBL" id="MVHD01000032">
    <property type="protein sequence ID" value="OQZ89488.1"/>
    <property type="molecule type" value="Genomic_DNA"/>
</dbReference>
<dbReference type="InterPro" id="IPR002173">
    <property type="entry name" value="Carboh/pur_kinase_PfkB_CS"/>
</dbReference>
<comment type="caution">
    <text evidence="6">The sequence shown here is derived from an EMBL/GenBank/DDBJ whole genome shotgun (WGS) entry which is preliminary data.</text>
</comment>